<accession>A0ABR9QN54</accession>
<evidence type="ECO:0000313" key="4">
    <source>
        <dbReference type="Proteomes" id="UP001516662"/>
    </source>
</evidence>
<proteinExistence type="predicted"/>
<feature type="signal peptide" evidence="2">
    <location>
        <begin position="1"/>
        <end position="22"/>
    </location>
</feature>
<keyword evidence="2" id="KW-0732">Signal</keyword>
<feature type="coiled-coil region" evidence="1">
    <location>
        <begin position="25"/>
        <end position="59"/>
    </location>
</feature>
<protein>
    <submittedName>
        <fullName evidence="3">Uncharacterized protein</fullName>
    </submittedName>
</protein>
<evidence type="ECO:0000313" key="3">
    <source>
        <dbReference type="EMBL" id="MBE4909941.1"/>
    </source>
</evidence>
<comment type="caution">
    <text evidence="3">The sequence shown here is derived from an EMBL/GenBank/DDBJ whole genome shotgun (WGS) entry which is preliminary data.</text>
</comment>
<keyword evidence="4" id="KW-1185">Reference proteome</keyword>
<name>A0ABR9QN54_9BACI</name>
<keyword evidence="1" id="KW-0175">Coiled coil</keyword>
<dbReference type="EMBL" id="JADCLJ010000024">
    <property type="protein sequence ID" value="MBE4909941.1"/>
    <property type="molecule type" value="Genomic_DNA"/>
</dbReference>
<dbReference type="PROSITE" id="PS51257">
    <property type="entry name" value="PROKAR_LIPOPROTEIN"/>
    <property type="match status" value="1"/>
</dbReference>
<organism evidence="3 4">
    <name type="scientific">Litchfieldia luteola</name>
    <dbReference type="NCBI Taxonomy" id="682179"/>
    <lineage>
        <taxon>Bacteria</taxon>
        <taxon>Bacillati</taxon>
        <taxon>Bacillota</taxon>
        <taxon>Bacilli</taxon>
        <taxon>Bacillales</taxon>
        <taxon>Bacillaceae</taxon>
        <taxon>Litchfieldia</taxon>
    </lineage>
</organism>
<sequence length="212" mass="24708">MLLKQLFILVLLALFLSGCSNNEKVVELTQDLDEMSERLEEKESELKALYQQLEETKEQEYIKIPKNEAPKLWSNPDAQIWENVLNFSFAEENGWKRGSTNWRKWDGEFDPSLSAPNQSWETPGLLMLAWMTDVEATYWLGQEVWEINTRIEFSDESSAKGYILSFGFFDDSIDGSDIKITMKKENGFWYIVDVEERSRCSRGLSEDDELCL</sequence>
<dbReference type="RefSeq" id="WP_193539056.1">
    <property type="nucleotide sequence ID" value="NZ_JADCLJ010000024.1"/>
</dbReference>
<evidence type="ECO:0000256" key="2">
    <source>
        <dbReference type="SAM" id="SignalP"/>
    </source>
</evidence>
<reference evidence="3 4" key="1">
    <citation type="submission" date="2020-10" db="EMBL/GenBank/DDBJ databases">
        <title>Bacillus sp. HD4P25, an endophyte from a halophyte.</title>
        <authorList>
            <person name="Sun J.-Q."/>
        </authorList>
    </citation>
    <scope>NUCLEOTIDE SEQUENCE [LARGE SCALE GENOMIC DNA]</scope>
    <source>
        <strain evidence="3 4">YIM 93174</strain>
    </source>
</reference>
<feature type="chain" id="PRO_5046583925" evidence="2">
    <location>
        <begin position="23"/>
        <end position="212"/>
    </location>
</feature>
<evidence type="ECO:0000256" key="1">
    <source>
        <dbReference type="SAM" id="Coils"/>
    </source>
</evidence>
<gene>
    <name evidence="3" type="ORF">IMZ08_18045</name>
</gene>
<dbReference type="Proteomes" id="UP001516662">
    <property type="component" value="Unassembled WGS sequence"/>
</dbReference>